<reference evidence="3 4" key="1">
    <citation type="submission" date="2018-10" db="EMBL/GenBank/DDBJ databases">
        <title>Effects of UV and annual dynamics of microbial communities in freshwater RAS systems.</title>
        <authorList>
            <person name="Bekkelund A.K."/>
            <person name="Hansen B.R."/>
            <person name="Stokken H."/>
            <person name="Eriksen B.F."/>
            <person name="Kashulin N.A."/>
        </authorList>
    </citation>
    <scope>NUCLEOTIDE SEQUENCE [LARGE SCALE GENOMIC DNA]</scope>
    <source>
        <strain evidence="3 4">BHSEK</strain>
    </source>
</reference>
<dbReference type="InterPro" id="IPR003423">
    <property type="entry name" value="OMP_efflux"/>
</dbReference>
<evidence type="ECO:0000256" key="2">
    <source>
        <dbReference type="SAM" id="SignalP"/>
    </source>
</evidence>
<dbReference type="SUPFAM" id="SSF56954">
    <property type="entry name" value="Outer membrane efflux proteins (OEP)"/>
    <property type="match status" value="1"/>
</dbReference>
<dbReference type="Proteomes" id="UP000279594">
    <property type="component" value="Chromosome"/>
</dbReference>
<gene>
    <name evidence="3" type="ORF">D9M09_12545</name>
</gene>
<sequence>MYRLSVSPCALARGKLTGIVLSLFVGAAQAADAPSLAALLQQSETQAPALLEQAATVRAAGADARQARAWANPSLGYTGENLGAPKMDGVSQRQDTYTLTQVFEIGGKRSARIEAEQRKADAVGARERQIRIAFANELAVAYATAEAMQLRKQVADAELARANDDFRATTALVQAGREAQLRLAQARASVSAAEAAVQSAVADATDALERLSAVAGADQPYTGISHPFLDHAIAPRSDQRWTTDASPALASARAESDALTAQVRMEQKRWVPDVGVSAGMRKFGWSNERAAIIGVNINIPLFDRNQHGVTAARERASAAEQRVEAARLEAQATHRAAQARVVATERRLQAAEQGETAAVDAYRLGRAGYDAGKTPLIELLAIRRALSEAQALSIEARLARVRALATLFTAEGRIAFGVTP</sequence>
<accession>A0A3G2E954</accession>
<dbReference type="AlphaFoldDB" id="A0A3G2E954"/>
<dbReference type="Gene3D" id="1.20.1600.10">
    <property type="entry name" value="Outer membrane efflux proteins (OEP)"/>
    <property type="match status" value="1"/>
</dbReference>
<dbReference type="Pfam" id="PF02321">
    <property type="entry name" value="OEP"/>
    <property type="match status" value="2"/>
</dbReference>
<dbReference type="InterPro" id="IPR010131">
    <property type="entry name" value="MdtP/NodT-like"/>
</dbReference>
<dbReference type="EMBL" id="CP033019">
    <property type="protein sequence ID" value="AYM76534.1"/>
    <property type="molecule type" value="Genomic_DNA"/>
</dbReference>
<protein>
    <submittedName>
        <fullName evidence="3">TolC family protein</fullName>
    </submittedName>
</protein>
<proteinExistence type="inferred from homology"/>
<dbReference type="RefSeq" id="WP_100429656.1">
    <property type="nucleotide sequence ID" value="NZ_CP033019.1"/>
</dbReference>
<evidence type="ECO:0000313" key="4">
    <source>
        <dbReference type="Proteomes" id="UP000279594"/>
    </source>
</evidence>
<comment type="similarity">
    <text evidence="1">Belongs to the outer membrane factor (OMF) (TC 1.B.17) family.</text>
</comment>
<keyword evidence="2" id="KW-0732">Signal</keyword>
<name>A0A3G2E954_9BURK</name>
<dbReference type="PANTHER" id="PTHR30203:SF24">
    <property type="entry name" value="BLR4935 PROTEIN"/>
    <property type="match status" value="1"/>
</dbReference>
<dbReference type="GO" id="GO:0015562">
    <property type="term" value="F:efflux transmembrane transporter activity"/>
    <property type="evidence" value="ECO:0007669"/>
    <property type="project" value="InterPro"/>
</dbReference>
<feature type="signal peptide" evidence="2">
    <location>
        <begin position="1"/>
        <end position="30"/>
    </location>
</feature>
<evidence type="ECO:0000313" key="3">
    <source>
        <dbReference type="EMBL" id="AYM76534.1"/>
    </source>
</evidence>
<feature type="chain" id="PRO_5018251241" evidence="2">
    <location>
        <begin position="31"/>
        <end position="420"/>
    </location>
</feature>
<keyword evidence="4" id="KW-1185">Reference proteome</keyword>
<dbReference type="PANTHER" id="PTHR30203">
    <property type="entry name" value="OUTER MEMBRANE CATION EFFLUX PROTEIN"/>
    <property type="match status" value="1"/>
</dbReference>
<evidence type="ECO:0000256" key="1">
    <source>
        <dbReference type="ARBA" id="ARBA00007613"/>
    </source>
</evidence>
<organism evidence="3 4">
    <name type="scientific">Janthinobacterium agaricidamnosum</name>
    <dbReference type="NCBI Taxonomy" id="55508"/>
    <lineage>
        <taxon>Bacteria</taxon>
        <taxon>Pseudomonadati</taxon>
        <taxon>Pseudomonadota</taxon>
        <taxon>Betaproteobacteria</taxon>
        <taxon>Burkholderiales</taxon>
        <taxon>Oxalobacteraceae</taxon>
        <taxon>Janthinobacterium</taxon>
    </lineage>
</organism>